<protein>
    <submittedName>
        <fullName evidence="2">Uncharacterized protein</fullName>
    </submittedName>
</protein>
<organism evidence="2 3">
    <name type="scientific">Polaribacter reichenbachii</name>
    <dbReference type="NCBI Taxonomy" id="996801"/>
    <lineage>
        <taxon>Bacteria</taxon>
        <taxon>Pseudomonadati</taxon>
        <taxon>Bacteroidota</taxon>
        <taxon>Flavobacteriia</taxon>
        <taxon>Flavobacteriales</taxon>
        <taxon>Flavobacteriaceae</taxon>
    </lineage>
</organism>
<name>A0A1B8U6Y2_9FLAO</name>
<keyword evidence="1" id="KW-1133">Transmembrane helix</keyword>
<keyword evidence="1" id="KW-0472">Membrane</keyword>
<proteinExistence type="predicted"/>
<dbReference type="Proteomes" id="UP000092612">
    <property type="component" value="Unassembled WGS sequence"/>
</dbReference>
<dbReference type="KEGG" id="prn:BW723_08190"/>
<feature type="transmembrane region" description="Helical" evidence="1">
    <location>
        <begin position="12"/>
        <end position="31"/>
    </location>
</feature>
<reference evidence="3" key="1">
    <citation type="submission" date="2016-02" db="EMBL/GenBank/DDBJ databases">
        <title>Paenibacillus sp. LPB0068, isolated from Crassostrea gigas.</title>
        <authorList>
            <person name="Shin S.-K."/>
            <person name="Yi H."/>
        </authorList>
    </citation>
    <scope>NUCLEOTIDE SEQUENCE [LARGE SCALE GENOMIC DNA]</scope>
    <source>
        <strain evidence="3">KCTC 23969</strain>
    </source>
</reference>
<feature type="transmembrane region" description="Helical" evidence="1">
    <location>
        <begin position="43"/>
        <end position="62"/>
    </location>
</feature>
<keyword evidence="3" id="KW-1185">Reference proteome</keyword>
<dbReference type="AlphaFoldDB" id="A0A1B8U6Y2"/>
<dbReference type="EMBL" id="LSFL01000003">
    <property type="protein sequence ID" value="OBY67602.1"/>
    <property type="molecule type" value="Genomic_DNA"/>
</dbReference>
<evidence type="ECO:0000313" key="3">
    <source>
        <dbReference type="Proteomes" id="UP000092612"/>
    </source>
</evidence>
<gene>
    <name evidence="2" type="ORF">LPB301_01300</name>
</gene>
<evidence type="ECO:0000256" key="1">
    <source>
        <dbReference type="SAM" id="Phobius"/>
    </source>
</evidence>
<sequence>MFYHKKLKNFKLILKYLLSVVLYFFGVFLFFELESHIPIKNIVIIFFWISPIPLSIFWTYILESIKKEL</sequence>
<accession>A0A1B8U6Y2</accession>
<keyword evidence="1" id="KW-0812">Transmembrane</keyword>
<evidence type="ECO:0000313" key="2">
    <source>
        <dbReference type="EMBL" id="OBY67602.1"/>
    </source>
</evidence>
<dbReference type="STRING" id="996801.BW723_08190"/>
<comment type="caution">
    <text evidence="2">The sequence shown here is derived from an EMBL/GenBank/DDBJ whole genome shotgun (WGS) entry which is preliminary data.</text>
</comment>